<gene>
    <name evidence="2" type="ORF">ELD05_13460</name>
</gene>
<dbReference type="Proteomes" id="UP000282930">
    <property type="component" value="Chromosome"/>
</dbReference>
<accession>A0A3T0D8M6</accession>
<proteinExistence type="predicted"/>
<dbReference type="AlphaFoldDB" id="A0A3T0D8M6"/>
<keyword evidence="1" id="KW-0812">Transmembrane</keyword>
<protein>
    <submittedName>
        <fullName evidence="2">Uncharacterized protein</fullName>
    </submittedName>
</protein>
<evidence type="ECO:0000256" key="1">
    <source>
        <dbReference type="SAM" id="Phobius"/>
    </source>
</evidence>
<keyword evidence="1" id="KW-0472">Membrane</keyword>
<evidence type="ECO:0000313" key="2">
    <source>
        <dbReference type="EMBL" id="AZT91521.1"/>
    </source>
</evidence>
<feature type="transmembrane region" description="Helical" evidence="1">
    <location>
        <begin position="117"/>
        <end position="140"/>
    </location>
</feature>
<organism evidence="2 3">
    <name type="scientific">Caldicellulosiruptor changbaiensis</name>
    <dbReference type="NCBI Taxonomy" id="1222016"/>
    <lineage>
        <taxon>Bacteria</taxon>
        <taxon>Bacillati</taxon>
        <taxon>Bacillota</taxon>
        <taxon>Bacillota incertae sedis</taxon>
        <taxon>Caldicellulosiruptorales</taxon>
        <taxon>Caldicellulosiruptoraceae</taxon>
        <taxon>Caldicellulosiruptor</taxon>
    </lineage>
</organism>
<evidence type="ECO:0000313" key="3">
    <source>
        <dbReference type="Proteomes" id="UP000282930"/>
    </source>
</evidence>
<dbReference type="KEGG" id="ccha:ELD05_13460"/>
<keyword evidence="1" id="KW-1133">Transmembrane helix</keyword>
<dbReference type="RefSeq" id="WP_127352829.1">
    <property type="nucleotide sequence ID" value="NZ_CP034791.1"/>
</dbReference>
<sequence>MENRNLALEVFLWLVIYLCFFAGVNLFLSDKVLLFIWSIICTLTIFLITILLRFYITSTLLLLPGFLISCLLAIFFMFNVQYAAFYNLLLQIFSIHLMGFVEYSRETLTKIILQRPAYIYIHVGLNLVLFLIHIVVMYLVSETSRTKTSYSRKLDFTYTRRRRR</sequence>
<feature type="transmembrane region" description="Helical" evidence="1">
    <location>
        <begin position="7"/>
        <end position="28"/>
    </location>
</feature>
<feature type="transmembrane region" description="Helical" evidence="1">
    <location>
        <begin position="59"/>
        <end position="78"/>
    </location>
</feature>
<name>A0A3T0D8M6_9FIRM</name>
<dbReference type="EMBL" id="CP034791">
    <property type="protein sequence ID" value="AZT91521.1"/>
    <property type="molecule type" value="Genomic_DNA"/>
</dbReference>
<feature type="transmembrane region" description="Helical" evidence="1">
    <location>
        <begin position="34"/>
        <end position="52"/>
    </location>
</feature>
<reference evidence="2 3" key="1">
    <citation type="submission" date="2018-12" db="EMBL/GenBank/DDBJ databases">
        <title>Genome sequence from the cellulolytic species, Caldicellulosiruptor changbaiensis.</title>
        <authorList>
            <person name="Blumer-Schuette S.E."/>
            <person name="Mendoza C."/>
        </authorList>
    </citation>
    <scope>NUCLEOTIDE SEQUENCE [LARGE SCALE GENOMIC DNA]</scope>
    <source>
        <strain evidence="2 3">CBS-Z</strain>
    </source>
</reference>
<keyword evidence="3" id="KW-1185">Reference proteome</keyword>